<dbReference type="GO" id="GO:0004521">
    <property type="term" value="F:RNA endonuclease activity"/>
    <property type="evidence" value="ECO:0007669"/>
    <property type="project" value="TreeGrafter"/>
</dbReference>
<dbReference type="SUPFAM" id="SSF50118">
    <property type="entry name" value="Cell growth inhibitor/plasmid maintenance toxic component"/>
    <property type="match status" value="1"/>
</dbReference>
<dbReference type="InterPro" id="IPR003477">
    <property type="entry name" value="PemK-like"/>
</dbReference>
<dbReference type="EMBL" id="LN887469">
    <property type="protein sequence ID" value="CUR39619.1"/>
    <property type="molecule type" value="Genomic_DNA"/>
</dbReference>
<comment type="similarity">
    <text evidence="1">Belongs to the PemK/MazF family.</text>
</comment>
<dbReference type="GO" id="GO:0006402">
    <property type="term" value="P:mRNA catabolic process"/>
    <property type="evidence" value="ECO:0007669"/>
    <property type="project" value="TreeGrafter"/>
</dbReference>
<dbReference type="Gene3D" id="2.30.30.110">
    <property type="match status" value="1"/>
</dbReference>
<evidence type="ECO:0000256" key="1">
    <source>
        <dbReference type="ARBA" id="ARBA00007521"/>
    </source>
</evidence>
<dbReference type="Pfam" id="PF02452">
    <property type="entry name" value="PemK_toxin"/>
    <property type="match status" value="1"/>
</dbReference>
<sequence>MVKANEATKLKRRSIIYINFDPSAGAEIPKRRPAVVVSNDILSETSPFAWVVPISHGTFNGEDYPLHVQLDNRTQTNGTVYVEQLKSFDFHQRKWQFVETMPADLFEEIQKKVQLVIK</sequence>
<dbReference type="InterPro" id="IPR011067">
    <property type="entry name" value="Plasmid_toxin/cell-grow_inhib"/>
</dbReference>
<keyword evidence="2" id="KW-1277">Toxin-antitoxin system</keyword>
<protein>
    <submittedName>
        <fullName evidence="3">PemK-like protein</fullName>
    </submittedName>
</protein>
<dbReference type="AlphaFoldDB" id="A0A0U5JS40"/>
<dbReference type="PANTHER" id="PTHR33988">
    <property type="entry name" value="ENDORIBONUCLEASE MAZF-RELATED"/>
    <property type="match status" value="1"/>
</dbReference>
<accession>A0A0U5JS40</accession>
<evidence type="ECO:0000256" key="2">
    <source>
        <dbReference type="ARBA" id="ARBA00022649"/>
    </source>
</evidence>
<dbReference type="GO" id="GO:0003677">
    <property type="term" value="F:DNA binding"/>
    <property type="evidence" value="ECO:0007669"/>
    <property type="project" value="InterPro"/>
</dbReference>
<reference evidence="3" key="1">
    <citation type="submission" date="2015-10" db="EMBL/GenBank/DDBJ databases">
        <authorList>
            <person name="Gilbert D.G."/>
        </authorList>
    </citation>
    <scope>NUCLEOTIDE SEQUENCE</scope>
    <source>
        <strain evidence="3">3c6</strain>
    </source>
</reference>
<evidence type="ECO:0000313" key="3">
    <source>
        <dbReference type="EMBL" id="CUR39619.1"/>
    </source>
</evidence>
<proteinExistence type="inferred from homology"/>
<organism evidence="3">
    <name type="scientific">Limosilactobacillus reuteri</name>
    <name type="common">Lactobacillus reuteri</name>
    <dbReference type="NCBI Taxonomy" id="1598"/>
    <lineage>
        <taxon>Bacteria</taxon>
        <taxon>Bacillati</taxon>
        <taxon>Bacillota</taxon>
        <taxon>Bacilli</taxon>
        <taxon>Lactobacillales</taxon>
        <taxon>Lactobacillaceae</taxon>
        <taxon>Limosilactobacillus</taxon>
    </lineage>
</organism>
<dbReference type="GO" id="GO:0016075">
    <property type="term" value="P:rRNA catabolic process"/>
    <property type="evidence" value="ECO:0007669"/>
    <property type="project" value="TreeGrafter"/>
</dbReference>
<gene>
    <name evidence="3" type="primary">pemK</name>
    <name evidence="3" type="ORF">LRLP16767_LR3C6_01586</name>
</gene>
<name>A0A0U5JS40_LIMRT</name>